<evidence type="ECO:0000256" key="1">
    <source>
        <dbReference type="ARBA" id="ARBA00022676"/>
    </source>
</evidence>
<keyword evidence="1" id="KW-0328">Glycosyltransferase</keyword>
<dbReference type="InterPro" id="IPR004629">
    <property type="entry name" value="WecG_TagA_CpsF"/>
</dbReference>
<gene>
    <name evidence="3" type="ORF">GXP69_06145</name>
</gene>
<keyword evidence="2 3" id="KW-0808">Transferase</keyword>
<evidence type="ECO:0000313" key="3">
    <source>
        <dbReference type="EMBL" id="NEM97268.1"/>
    </source>
</evidence>
<reference evidence="3 4" key="1">
    <citation type="submission" date="2020-02" db="EMBL/GenBank/DDBJ databases">
        <authorList>
            <person name="Kim M.K."/>
        </authorList>
    </citation>
    <scope>NUCLEOTIDE SEQUENCE [LARGE SCALE GENOMIC DNA]</scope>
    <source>
        <strain evidence="3 4">BT327</strain>
    </source>
</reference>
<dbReference type="GO" id="GO:0016758">
    <property type="term" value="F:hexosyltransferase activity"/>
    <property type="evidence" value="ECO:0007669"/>
    <property type="project" value="TreeGrafter"/>
</dbReference>
<proteinExistence type="predicted"/>
<dbReference type="Proteomes" id="UP000474777">
    <property type="component" value="Unassembled WGS sequence"/>
</dbReference>
<keyword evidence="4" id="KW-1185">Reference proteome</keyword>
<comment type="caution">
    <text evidence="3">The sequence shown here is derived from an EMBL/GenBank/DDBJ whole genome shotgun (WGS) entry which is preliminary data.</text>
</comment>
<sequence length="253" mass="28797">MGYPVFAASLHALPSSQKVLVNTINQYSYCIAERDTDFKRSLVESDVLLPDGVGIVAAANFIGGNKISKVAGADLHLHLLKRLEKIGGRCFYLGSSEETLTKIKNRLAADFPAITVGTYSPPYKPDFSDEDNEEMLFRINVFKPDILFVGMTAPKQEKWAHKHKEVLDTNMICSIGAVFDFYAGTIDRPGKYWIKFGLEWLGRLLKEPKRMWKRYLYYGVIFGYYLLLQKYKQLIGTPAAKPTQEERRILQNN</sequence>
<dbReference type="PANTHER" id="PTHR34136:SF1">
    <property type="entry name" value="UDP-N-ACETYL-D-MANNOSAMINURONIC ACID TRANSFERASE"/>
    <property type="match status" value="1"/>
</dbReference>
<dbReference type="Pfam" id="PF03808">
    <property type="entry name" value="Glyco_tran_WecG"/>
    <property type="match status" value="1"/>
</dbReference>
<dbReference type="NCBIfam" id="TIGR00696">
    <property type="entry name" value="wecG_tagA_cpsF"/>
    <property type="match status" value="1"/>
</dbReference>
<dbReference type="CDD" id="cd06533">
    <property type="entry name" value="Glyco_transf_WecG_TagA"/>
    <property type="match status" value="1"/>
</dbReference>
<name>A0A6B3LTC5_9BACT</name>
<organism evidence="3 4">
    <name type="scientific">Pontibacter burrus</name>
    <dbReference type="NCBI Taxonomy" id="2704466"/>
    <lineage>
        <taxon>Bacteria</taxon>
        <taxon>Pseudomonadati</taxon>
        <taxon>Bacteroidota</taxon>
        <taxon>Cytophagia</taxon>
        <taxon>Cytophagales</taxon>
        <taxon>Hymenobacteraceae</taxon>
        <taxon>Pontibacter</taxon>
    </lineage>
</organism>
<dbReference type="PANTHER" id="PTHR34136">
    <property type="match status" value="1"/>
</dbReference>
<evidence type="ECO:0000256" key="2">
    <source>
        <dbReference type="ARBA" id="ARBA00022679"/>
    </source>
</evidence>
<evidence type="ECO:0000313" key="4">
    <source>
        <dbReference type="Proteomes" id="UP000474777"/>
    </source>
</evidence>
<accession>A0A6B3LTC5</accession>
<dbReference type="AlphaFoldDB" id="A0A6B3LTC5"/>
<protein>
    <submittedName>
        <fullName evidence="3">WecB/TagA/CpsF family glycosyltransferase</fullName>
    </submittedName>
</protein>
<dbReference type="EMBL" id="JAAGWD010000002">
    <property type="protein sequence ID" value="NEM97268.1"/>
    <property type="molecule type" value="Genomic_DNA"/>
</dbReference>